<protein>
    <submittedName>
        <fullName evidence="2">Uncharacterized protein</fullName>
    </submittedName>
</protein>
<accession>A0A5J9TPG7</accession>
<name>A0A5J9TPG7_9POAL</name>
<feature type="region of interest" description="Disordered" evidence="1">
    <location>
        <begin position="273"/>
        <end position="531"/>
    </location>
</feature>
<reference evidence="2 3" key="1">
    <citation type="journal article" date="2019" name="Sci. Rep.">
        <title>A high-quality genome of Eragrostis curvula grass provides insights into Poaceae evolution and supports new strategies to enhance forage quality.</title>
        <authorList>
            <person name="Carballo J."/>
            <person name="Santos B.A.C.M."/>
            <person name="Zappacosta D."/>
            <person name="Garbus I."/>
            <person name="Selva J.P."/>
            <person name="Gallo C.A."/>
            <person name="Diaz A."/>
            <person name="Albertini E."/>
            <person name="Caccamo M."/>
            <person name="Echenique V."/>
        </authorList>
    </citation>
    <scope>NUCLEOTIDE SEQUENCE [LARGE SCALE GENOMIC DNA]</scope>
    <source>
        <strain evidence="3">cv. Victoria</strain>
        <tissue evidence="2">Leaf</tissue>
    </source>
</reference>
<gene>
    <name evidence="2" type="ORF">EJB05_40722</name>
</gene>
<feature type="compositionally biased region" description="Basic and acidic residues" evidence="1">
    <location>
        <begin position="168"/>
        <end position="235"/>
    </location>
</feature>
<feature type="compositionally biased region" description="Basic residues" evidence="1">
    <location>
        <begin position="124"/>
        <end position="146"/>
    </location>
</feature>
<feature type="compositionally biased region" description="Basic residues" evidence="1">
    <location>
        <begin position="25"/>
        <end position="36"/>
    </location>
</feature>
<feature type="compositionally biased region" description="Polar residues" evidence="1">
    <location>
        <begin position="400"/>
        <end position="419"/>
    </location>
</feature>
<keyword evidence="3" id="KW-1185">Reference proteome</keyword>
<feature type="compositionally biased region" description="Basic and acidic residues" evidence="1">
    <location>
        <begin position="278"/>
        <end position="289"/>
    </location>
</feature>
<dbReference type="Proteomes" id="UP000324897">
    <property type="component" value="Unassembled WGS sequence"/>
</dbReference>
<feature type="compositionally biased region" description="Low complexity" evidence="1">
    <location>
        <begin position="84"/>
        <end position="114"/>
    </location>
</feature>
<dbReference type="Gramene" id="TVU13190">
    <property type="protein sequence ID" value="TVU13190"/>
    <property type="gene ID" value="EJB05_40722"/>
</dbReference>
<sequence>MKTKAAAAASNKVAVDEDEDEPKKIRSSRSKRRHTRSSSTESESPPRKRSKKSSKRIADKKSKRSKVSSSGSSRRRRRSPSPSPSLSSSSPSSLSRSYSRRSCSTCSSASERSVSPPPRSRSRDVKKRKVRGRDRERDRKRRKARRSTSCSSSSDSSRSRSKSRKRGVKDGTTKDRTEKEYGNGHASRSEKNLTDDVCRDENALVIAKEGDNGIEGYEKNVSLDKIENPPSKDTDETTDVLPAGGGSPVPVAEDLELILRQKALENFRKFRAAAAKTRKTDNGATEKETLTGSPQNDGTKAAEARSAAVAPLQRHPSRVGVKHPTESPRSENCGNGASRSWKQESSAGMSHRIRSPRILEDGDTGCPTEQEGSTIEATHSTFQSRSPQDGRNTRAVMQRLVSTPGSSSSVNQRLGSSAGVSHVNGAPRIRSVVSIPAREGPDDSSYTTPHRHCGSSAPGEINSEIEPNLTDVNRTEIGHTNGDDRKTNEASASNGGSILSPDEGKSQATEARVEDKDGSQFQKKTFSRMHDGETVEVSYKVYIPKKTPALARRKLQR</sequence>
<feature type="compositionally biased region" description="Basic and acidic residues" evidence="1">
    <location>
        <begin position="473"/>
        <end position="488"/>
    </location>
</feature>
<dbReference type="PANTHER" id="PTHR36808:SF1">
    <property type="entry name" value="TRANSCRIPTIONAL REGULATOR ATRX-LIKE PROTEIN"/>
    <property type="match status" value="1"/>
</dbReference>
<dbReference type="OrthoDB" id="786617at2759"/>
<feature type="region of interest" description="Disordered" evidence="1">
    <location>
        <begin position="1"/>
        <end position="249"/>
    </location>
</feature>
<comment type="caution">
    <text evidence="2">The sequence shown here is derived from an EMBL/GenBank/DDBJ whole genome shotgun (WGS) entry which is preliminary data.</text>
</comment>
<feature type="compositionally biased region" description="Polar residues" evidence="1">
    <location>
        <begin position="370"/>
        <end position="390"/>
    </location>
</feature>
<evidence type="ECO:0000313" key="3">
    <source>
        <dbReference type="Proteomes" id="UP000324897"/>
    </source>
</evidence>
<feature type="compositionally biased region" description="Polar residues" evidence="1">
    <location>
        <begin position="330"/>
        <end position="348"/>
    </location>
</feature>
<organism evidence="2 3">
    <name type="scientific">Eragrostis curvula</name>
    <name type="common">weeping love grass</name>
    <dbReference type="NCBI Taxonomy" id="38414"/>
    <lineage>
        <taxon>Eukaryota</taxon>
        <taxon>Viridiplantae</taxon>
        <taxon>Streptophyta</taxon>
        <taxon>Embryophyta</taxon>
        <taxon>Tracheophyta</taxon>
        <taxon>Spermatophyta</taxon>
        <taxon>Magnoliopsida</taxon>
        <taxon>Liliopsida</taxon>
        <taxon>Poales</taxon>
        <taxon>Poaceae</taxon>
        <taxon>PACMAD clade</taxon>
        <taxon>Chloridoideae</taxon>
        <taxon>Eragrostideae</taxon>
        <taxon>Eragrostidinae</taxon>
        <taxon>Eragrostis</taxon>
    </lineage>
</organism>
<dbReference type="AlphaFoldDB" id="A0A5J9TPG7"/>
<dbReference type="PANTHER" id="PTHR36808">
    <property type="entry name" value="TRANSCRIPTIONAL REGULATOR ATRX-LIKE PROTEIN"/>
    <property type="match status" value="1"/>
</dbReference>
<feature type="compositionally biased region" description="Low complexity" evidence="1">
    <location>
        <begin position="147"/>
        <end position="156"/>
    </location>
</feature>
<evidence type="ECO:0000313" key="2">
    <source>
        <dbReference type="EMBL" id="TVU13190.1"/>
    </source>
</evidence>
<evidence type="ECO:0000256" key="1">
    <source>
        <dbReference type="SAM" id="MobiDB-lite"/>
    </source>
</evidence>
<dbReference type="EMBL" id="RWGY01000035">
    <property type="protein sequence ID" value="TVU13190.1"/>
    <property type="molecule type" value="Genomic_DNA"/>
</dbReference>
<proteinExistence type="predicted"/>